<dbReference type="Gene3D" id="2.60.120.10">
    <property type="entry name" value="Jelly Rolls"/>
    <property type="match status" value="1"/>
</dbReference>
<keyword evidence="4" id="KW-1185">Reference proteome</keyword>
<protein>
    <recommendedName>
        <fullName evidence="5">Cupin 2 conserved barrel domain protein</fullName>
    </recommendedName>
</protein>
<dbReference type="InterPro" id="IPR011051">
    <property type="entry name" value="RmlC_Cupin_sf"/>
</dbReference>
<dbReference type="InterPro" id="IPR051610">
    <property type="entry name" value="GPI/OXD"/>
</dbReference>
<dbReference type="eggNOG" id="COG3257">
    <property type="taxonomic scope" value="Bacteria"/>
</dbReference>
<dbReference type="KEGG" id="sli:Slin_5176"/>
<evidence type="ECO:0000256" key="1">
    <source>
        <dbReference type="ARBA" id="ARBA00022723"/>
    </source>
</evidence>
<sequence>MKSFLLFWVFMLFARQAFPQAVLSTVFSYSHSAVSVQTGHEERTLAEGTTRDFPHFLIQAITLEANQPTQPVQQLDEEVILLVRSGELTLMLGGKHKTLVPGSVVMVMPGDDYRVENKASQPLTYYLIRYTSNEMPDLDLYRLLGGSFWADWREIAPTTNQQGSSRKLSPYPTIMSDRVAMEFVSINAGMAGQPVHRHRAAELLLILDHPVQVPIDGAQKEAQVGDLIFIESDVEHGINPARPEGCSYVSVVF</sequence>
<dbReference type="EMBL" id="CP001769">
    <property type="protein sequence ID" value="ADB41148.1"/>
    <property type="molecule type" value="Genomic_DNA"/>
</dbReference>
<evidence type="ECO:0000256" key="2">
    <source>
        <dbReference type="SAM" id="SignalP"/>
    </source>
</evidence>
<evidence type="ECO:0008006" key="5">
    <source>
        <dbReference type="Google" id="ProtNLM"/>
    </source>
</evidence>
<evidence type="ECO:0000313" key="4">
    <source>
        <dbReference type="Proteomes" id="UP000002028"/>
    </source>
</evidence>
<name>D2QGX6_SPILD</name>
<dbReference type="RefSeq" id="WP_012929649.1">
    <property type="nucleotide sequence ID" value="NC_013730.1"/>
</dbReference>
<organism evidence="3 4">
    <name type="scientific">Spirosoma linguale (strain ATCC 33905 / DSM 74 / LMG 10896 / Claus 1)</name>
    <dbReference type="NCBI Taxonomy" id="504472"/>
    <lineage>
        <taxon>Bacteria</taxon>
        <taxon>Pseudomonadati</taxon>
        <taxon>Bacteroidota</taxon>
        <taxon>Cytophagia</taxon>
        <taxon>Cytophagales</taxon>
        <taxon>Cytophagaceae</taxon>
        <taxon>Spirosoma</taxon>
    </lineage>
</organism>
<feature type="signal peptide" evidence="2">
    <location>
        <begin position="1"/>
        <end position="17"/>
    </location>
</feature>
<evidence type="ECO:0000313" key="3">
    <source>
        <dbReference type="EMBL" id="ADB41148.1"/>
    </source>
</evidence>
<dbReference type="SUPFAM" id="SSF51182">
    <property type="entry name" value="RmlC-like cupins"/>
    <property type="match status" value="1"/>
</dbReference>
<dbReference type="HOGENOM" id="CLU_1093406_0_0_10"/>
<gene>
    <name evidence="3" type="ordered locus">Slin_5176</name>
</gene>
<keyword evidence="2" id="KW-0732">Signal</keyword>
<dbReference type="PANTHER" id="PTHR35848">
    <property type="entry name" value="OXALATE-BINDING PROTEIN"/>
    <property type="match status" value="1"/>
</dbReference>
<dbReference type="GO" id="GO:0046872">
    <property type="term" value="F:metal ion binding"/>
    <property type="evidence" value="ECO:0007669"/>
    <property type="project" value="UniProtKB-KW"/>
</dbReference>
<dbReference type="AlphaFoldDB" id="D2QGX6"/>
<keyword evidence="1" id="KW-0479">Metal-binding</keyword>
<dbReference type="PANTHER" id="PTHR35848:SF6">
    <property type="entry name" value="CUPIN TYPE-2 DOMAIN-CONTAINING PROTEIN"/>
    <property type="match status" value="1"/>
</dbReference>
<dbReference type="Proteomes" id="UP000002028">
    <property type="component" value="Chromosome"/>
</dbReference>
<reference evidence="3 4" key="1">
    <citation type="journal article" date="2010" name="Stand. Genomic Sci.">
        <title>Complete genome sequence of Spirosoma linguale type strain (1).</title>
        <authorList>
            <person name="Lail K."/>
            <person name="Sikorski J."/>
            <person name="Saunders E."/>
            <person name="Lapidus A."/>
            <person name="Glavina Del Rio T."/>
            <person name="Copeland A."/>
            <person name="Tice H."/>
            <person name="Cheng J.-F."/>
            <person name="Lucas S."/>
            <person name="Nolan M."/>
            <person name="Bruce D."/>
            <person name="Goodwin L."/>
            <person name="Pitluck S."/>
            <person name="Ivanova N."/>
            <person name="Mavromatis K."/>
            <person name="Ovchinnikova G."/>
            <person name="Pati A."/>
            <person name="Chen A."/>
            <person name="Palaniappan K."/>
            <person name="Land M."/>
            <person name="Hauser L."/>
            <person name="Chang Y.-J."/>
            <person name="Jeffries C.D."/>
            <person name="Chain P."/>
            <person name="Brettin T."/>
            <person name="Detter J.C."/>
            <person name="Schuetze A."/>
            <person name="Rohde M."/>
            <person name="Tindall B.J."/>
            <person name="Goeker M."/>
            <person name="Bristow J."/>
            <person name="Eisen J.A."/>
            <person name="Markowitz V."/>
            <person name="Hugenholtz P."/>
            <person name="Kyrpides N.C."/>
            <person name="Klenk H.-P."/>
            <person name="Chen F."/>
        </authorList>
    </citation>
    <scope>NUCLEOTIDE SEQUENCE [LARGE SCALE GENOMIC DNA]</scope>
    <source>
        <strain evidence="4">ATCC 33905 / DSM 74 / LMG 10896 / Claus 1</strain>
    </source>
</reference>
<feature type="chain" id="PRO_5003033840" description="Cupin 2 conserved barrel domain protein" evidence="2">
    <location>
        <begin position="18"/>
        <end position="253"/>
    </location>
</feature>
<proteinExistence type="predicted"/>
<accession>D2QGX6</accession>
<dbReference type="InterPro" id="IPR014710">
    <property type="entry name" value="RmlC-like_jellyroll"/>
</dbReference>